<feature type="binding site" evidence="6">
    <location>
        <begin position="106"/>
        <end position="108"/>
    </location>
    <ligand>
        <name>substrate</name>
        <note>ligand shared between homodimeric partners</note>
    </ligand>
</feature>
<dbReference type="Pfam" id="PF05014">
    <property type="entry name" value="Nuc_deoxyrib_tr"/>
    <property type="match status" value="1"/>
</dbReference>
<dbReference type="HAMAP" id="MF_03036">
    <property type="entry name" value="Nuc_phosphate_hydrolase"/>
    <property type="match status" value="1"/>
</dbReference>
<name>A0ABW3E8S0_9LACO</name>
<comment type="catalytic activity">
    <reaction evidence="6">
        <text>a purine 2'-deoxyribonucleoside 5'-phosphate + H2O = a purine nucleobase + 2-deoxy-D-ribose 5-phosphate</text>
        <dbReference type="Rhea" id="RHEA:51132"/>
        <dbReference type="ChEBI" id="CHEBI:15377"/>
        <dbReference type="ChEBI" id="CHEBI:26386"/>
        <dbReference type="ChEBI" id="CHEBI:62877"/>
        <dbReference type="ChEBI" id="CHEBI:142198"/>
    </reaction>
</comment>
<feature type="binding site" description="in other chain" evidence="6">
    <location>
        <position position="83"/>
    </location>
    <ligand>
        <name>substrate</name>
        <note>ligand shared between homodimeric partners</note>
    </ligand>
</feature>
<keyword evidence="8" id="KW-1185">Reference proteome</keyword>
<dbReference type="Gene3D" id="3.40.50.450">
    <property type="match status" value="1"/>
</dbReference>
<comment type="caution">
    <text evidence="7">The sequence shown here is derived from an EMBL/GenBank/DDBJ whole genome shotgun (WGS) entry which is preliminary data.</text>
</comment>
<sequence>MKIYFAAAIRGGRDDVGLYQQLIAAMQQQHQVLTEHIGDPKLTAAGQISYSDAMIRQQDIHWLETCDVLVAETTHPSLGVGYELAYAEKIAKPVIILQRNRQAKLSAMISGTPYFTKIFNYQTLAQAIIILQRELAKLAD</sequence>
<dbReference type="EC" id="3.2.2.-" evidence="6"/>
<proteinExistence type="inferred from homology"/>
<accession>A0ABW3E8S0</accession>
<dbReference type="PANTHER" id="PTHR15364:SF0">
    <property type="entry name" value="2'-DEOXYNUCLEOSIDE 5'-PHOSPHATE N-HYDROLASE 1"/>
    <property type="match status" value="1"/>
</dbReference>
<keyword evidence="2 6" id="KW-0378">Hydrolase</keyword>
<comment type="catalytic activity">
    <reaction evidence="5">
        <text>5-hydroxymethyl-dUMP + H2O = 5-hydroxymethyluracil + 2-deoxy-D-ribose 5-phosphate</text>
        <dbReference type="Rhea" id="RHEA:77099"/>
        <dbReference type="ChEBI" id="CHEBI:15377"/>
        <dbReference type="ChEBI" id="CHEBI:16964"/>
        <dbReference type="ChEBI" id="CHEBI:62877"/>
        <dbReference type="ChEBI" id="CHEBI:90409"/>
    </reaction>
    <physiologicalReaction direction="left-to-right" evidence="5">
        <dbReference type="Rhea" id="RHEA:77100"/>
    </physiologicalReaction>
</comment>
<dbReference type="PANTHER" id="PTHR15364">
    <property type="entry name" value="2'-DEOXYNUCLEOSIDE 5'-PHOSPHATE N-HYDROLASE 1"/>
    <property type="match status" value="1"/>
</dbReference>
<dbReference type="RefSeq" id="WP_137638671.1">
    <property type="nucleotide sequence ID" value="NZ_BJDN01000034.1"/>
</dbReference>
<comment type="similarity">
    <text evidence="6">Belongs to the 2'-deoxynucleoside 5'-phosphate N-hydrolase 1 family.</text>
</comment>
<evidence type="ECO:0000256" key="1">
    <source>
        <dbReference type="ARBA" id="ARBA00011407"/>
    </source>
</evidence>
<dbReference type="InterPro" id="IPR051239">
    <property type="entry name" value="2'-dNMP_N-hydrolase"/>
</dbReference>
<evidence type="ECO:0000256" key="6">
    <source>
        <dbReference type="HAMAP-Rule" id="MF_03036"/>
    </source>
</evidence>
<organism evidence="7 8">
    <name type="scientific">Loigolactobacillus binensis</name>
    <dbReference type="NCBI Taxonomy" id="2559922"/>
    <lineage>
        <taxon>Bacteria</taxon>
        <taxon>Bacillati</taxon>
        <taxon>Bacillota</taxon>
        <taxon>Bacilli</taxon>
        <taxon>Lactobacillales</taxon>
        <taxon>Lactobacillaceae</taxon>
        <taxon>Loigolactobacillus</taxon>
    </lineage>
</organism>
<gene>
    <name evidence="7" type="ORF">ACFQZ7_02540</name>
</gene>
<evidence type="ECO:0000256" key="5">
    <source>
        <dbReference type="ARBA" id="ARBA00047460"/>
    </source>
</evidence>
<evidence type="ECO:0000313" key="8">
    <source>
        <dbReference type="Proteomes" id="UP001597104"/>
    </source>
</evidence>
<comment type="function">
    <text evidence="6">Catalyzes the cleavage of the N-glycosidic bond of deoxyribonucleoside 5'-monophosphates to yield deoxyribose 5-phosphate and a purine or pyrimidine base.</text>
</comment>
<feature type="binding site" description="in other chain" evidence="6">
    <location>
        <position position="19"/>
    </location>
    <ligand>
        <name>substrate</name>
        <note>ligand shared between homodimeric partners</note>
    </ligand>
</feature>
<dbReference type="EMBL" id="JBHTIO010000013">
    <property type="protein sequence ID" value="MFD0896622.1"/>
    <property type="molecule type" value="Genomic_DNA"/>
</dbReference>
<comment type="subunit">
    <text evidence="1 6">Monomer and homodimer.</text>
</comment>
<dbReference type="InterPro" id="IPR028607">
    <property type="entry name" value="DNPH1"/>
</dbReference>
<keyword evidence="4 6" id="KW-0326">Glycosidase</keyword>
<comment type="catalytic activity">
    <reaction evidence="6">
        <text>a pyrimidine 2'-deoxyribonucleoside 5'-phosphate + H2O = a pyrimidine nucleobase + 2-deoxy-D-ribose 5-phosphate</text>
        <dbReference type="Rhea" id="RHEA:57852"/>
        <dbReference type="ChEBI" id="CHEBI:15377"/>
        <dbReference type="ChEBI" id="CHEBI:26432"/>
        <dbReference type="ChEBI" id="CHEBI:62877"/>
        <dbReference type="ChEBI" id="CHEBI:142209"/>
    </reaction>
</comment>
<evidence type="ECO:0000256" key="4">
    <source>
        <dbReference type="ARBA" id="ARBA00023295"/>
    </source>
</evidence>
<dbReference type="SUPFAM" id="SSF52309">
    <property type="entry name" value="N-(deoxy)ribosyltransferase-like"/>
    <property type="match status" value="1"/>
</dbReference>
<comment type="caution">
    <text evidence="6">Lacks conserved residue(s) required for the propagation of feature annotation.</text>
</comment>
<dbReference type="Proteomes" id="UP001597104">
    <property type="component" value="Unassembled WGS sequence"/>
</dbReference>
<evidence type="ECO:0000256" key="2">
    <source>
        <dbReference type="ARBA" id="ARBA00022801"/>
    </source>
</evidence>
<keyword evidence="3 6" id="KW-0546">Nucleotide metabolism</keyword>
<evidence type="ECO:0000313" key="7">
    <source>
        <dbReference type="EMBL" id="MFD0896622.1"/>
    </source>
</evidence>
<dbReference type="InterPro" id="IPR007710">
    <property type="entry name" value="Nucleoside_deoxyribTrfase"/>
</dbReference>
<protein>
    <recommendedName>
        <fullName evidence="6">Putative 2'-deoxynucleoside 5'-phosphate N-hydrolase 1</fullName>
        <ecNumber evidence="6">3.2.2.-</ecNumber>
    </recommendedName>
</protein>
<reference evidence="8" key="1">
    <citation type="journal article" date="2019" name="Int. J. Syst. Evol. Microbiol.">
        <title>The Global Catalogue of Microorganisms (GCM) 10K type strain sequencing project: providing services to taxonomists for standard genome sequencing and annotation.</title>
        <authorList>
            <consortium name="The Broad Institute Genomics Platform"/>
            <consortium name="The Broad Institute Genome Sequencing Center for Infectious Disease"/>
            <person name="Wu L."/>
            <person name="Ma J."/>
        </authorList>
    </citation>
    <scope>NUCLEOTIDE SEQUENCE [LARGE SCALE GENOMIC DNA]</scope>
    <source>
        <strain evidence="8">CCM 8925</strain>
    </source>
</reference>
<evidence type="ECO:0000256" key="3">
    <source>
        <dbReference type="ARBA" id="ARBA00023080"/>
    </source>
</evidence>